<comment type="caution">
    <text evidence="1">The sequence shown here is derived from an EMBL/GenBank/DDBJ whole genome shotgun (WGS) entry which is preliminary data.</text>
</comment>
<gene>
    <name evidence="1" type="ORF">GGR21_003039</name>
</gene>
<protein>
    <submittedName>
        <fullName evidence="1">ElaB/YqjD/DUF883 family membrane-anchored ribosome-binding protein</fullName>
    </submittedName>
</protein>
<name>A0A840CTV1_9BACT</name>
<dbReference type="Proteomes" id="UP000555103">
    <property type="component" value="Unassembled WGS sequence"/>
</dbReference>
<organism evidence="1 2">
    <name type="scientific">Dysgonomonas hofstadii</name>
    <dbReference type="NCBI Taxonomy" id="637886"/>
    <lineage>
        <taxon>Bacteria</taxon>
        <taxon>Pseudomonadati</taxon>
        <taxon>Bacteroidota</taxon>
        <taxon>Bacteroidia</taxon>
        <taxon>Bacteroidales</taxon>
        <taxon>Dysgonomonadaceae</taxon>
        <taxon>Dysgonomonas</taxon>
    </lineage>
</organism>
<proteinExistence type="predicted"/>
<sequence>MKKILIGTAIGLAAGVVIYKLYQQGKLDGVCNDMNKFAGKTKKNFKNLVDVSKNQAEYVKERLEYGFENGKEKLSELGK</sequence>
<dbReference type="EMBL" id="JACIEP010000011">
    <property type="protein sequence ID" value="MBB4037124.1"/>
    <property type="molecule type" value="Genomic_DNA"/>
</dbReference>
<accession>A0A840CTV1</accession>
<evidence type="ECO:0000313" key="2">
    <source>
        <dbReference type="Proteomes" id="UP000555103"/>
    </source>
</evidence>
<evidence type="ECO:0000313" key="1">
    <source>
        <dbReference type="EMBL" id="MBB4037124.1"/>
    </source>
</evidence>
<keyword evidence="2" id="KW-1185">Reference proteome</keyword>
<reference evidence="1 2" key="1">
    <citation type="submission" date="2020-08" db="EMBL/GenBank/DDBJ databases">
        <title>Genomic Encyclopedia of Type Strains, Phase IV (KMG-IV): sequencing the most valuable type-strain genomes for metagenomic binning, comparative biology and taxonomic classification.</title>
        <authorList>
            <person name="Goeker M."/>
        </authorList>
    </citation>
    <scope>NUCLEOTIDE SEQUENCE [LARGE SCALE GENOMIC DNA]</scope>
    <source>
        <strain evidence="1 2">DSM 104969</strain>
    </source>
</reference>
<dbReference type="RefSeq" id="WP_183307987.1">
    <property type="nucleotide sequence ID" value="NZ_JACIEP010000011.1"/>
</dbReference>
<dbReference type="AlphaFoldDB" id="A0A840CTV1"/>